<dbReference type="PANTHER" id="PTHR34825:SF1">
    <property type="entry name" value="AAA-ATPASE-LIKE DOMAIN-CONTAINING PROTEIN"/>
    <property type="match status" value="1"/>
</dbReference>
<organism evidence="2 3">
    <name type="scientific">Rhizophagus clarus</name>
    <dbReference type="NCBI Taxonomy" id="94130"/>
    <lineage>
        <taxon>Eukaryota</taxon>
        <taxon>Fungi</taxon>
        <taxon>Fungi incertae sedis</taxon>
        <taxon>Mucoromycota</taxon>
        <taxon>Glomeromycotina</taxon>
        <taxon>Glomeromycetes</taxon>
        <taxon>Glomerales</taxon>
        <taxon>Glomeraceae</taxon>
        <taxon>Rhizophagus</taxon>
    </lineage>
</organism>
<dbReference type="Proteomes" id="UP000615446">
    <property type="component" value="Unassembled WGS sequence"/>
</dbReference>
<dbReference type="Gene3D" id="1.10.150.50">
    <property type="entry name" value="Transcription Factor, Ets-1"/>
    <property type="match status" value="1"/>
</dbReference>
<comment type="caution">
    <text evidence="2">The sequence shown here is derived from an EMBL/GenBank/DDBJ whole genome shotgun (WGS) entry which is preliminary data.</text>
</comment>
<dbReference type="InterPro" id="IPR018631">
    <property type="entry name" value="AAA-ATPase-like_dom"/>
</dbReference>
<dbReference type="EMBL" id="BLAL01000319">
    <property type="protein sequence ID" value="GET03140.1"/>
    <property type="molecule type" value="Genomic_DNA"/>
</dbReference>
<name>A0A8H3MHW8_9GLOM</name>
<dbReference type="OrthoDB" id="2438095at2759"/>
<evidence type="ECO:0000313" key="2">
    <source>
        <dbReference type="EMBL" id="GET03140.1"/>
    </source>
</evidence>
<dbReference type="AlphaFoldDB" id="A0A8H3MHW8"/>
<feature type="domain" description="AAA-ATPase-like" evidence="1">
    <location>
        <begin position="141"/>
        <end position="198"/>
    </location>
</feature>
<sequence>MSTSTITEPLVEEVEGYNTDALITYLQGKAHLEINETEFQSLRNERVNGYNFLRLNNELLKDCGIRVGQRALLIELISNLNSQKQPSVVELPTKRPRLLRDLDEKYEEKESIIWSNQSEETKKALFEDNPNIVTNGDYALGQSDFVKFITSSIFVDKSLFIMEFMIYGKQANLITRPHQFGKTTNLSMLYAFLAPPSTEEEKTQRLSLSKDLRIYKYE</sequence>
<evidence type="ECO:0000313" key="3">
    <source>
        <dbReference type="Proteomes" id="UP000615446"/>
    </source>
</evidence>
<protein>
    <submittedName>
        <fullName evidence="2">AAA family ATPase</fullName>
    </submittedName>
</protein>
<dbReference type="Pfam" id="PF09820">
    <property type="entry name" value="AAA-ATPase_like"/>
    <property type="match status" value="1"/>
</dbReference>
<accession>A0A8H3MHW8</accession>
<evidence type="ECO:0000259" key="1">
    <source>
        <dbReference type="Pfam" id="PF09820"/>
    </source>
</evidence>
<dbReference type="InterPro" id="IPR013761">
    <property type="entry name" value="SAM/pointed_sf"/>
</dbReference>
<gene>
    <name evidence="2" type="ORF">RCL2_002948500</name>
</gene>
<reference evidence="2" key="1">
    <citation type="submission" date="2019-10" db="EMBL/GenBank/DDBJ databases">
        <title>Conservation and host-specific expression of non-tandemly repeated heterogenous ribosome RNA gene in arbuscular mycorrhizal fungi.</title>
        <authorList>
            <person name="Maeda T."/>
            <person name="Kobayashi Y."/>
            <person name="Nakagawa T."/>
            <person name="Ezawa T."/>
            <person name="Yamaguchi K."/>
            <person name="Bino T."/>
            <person name="Nishimoto Y."/>
            <person name="Shigenobu S."/>
            <person name="Kawaguchi M."/>
        </authorList>
    </citation>
    <scope>NUCLEOTIDE SEQUENCE</scope>
    <source>
        <strain evidence="2">HR1</strain>
    </source>
</reference>
<dbReference type="PANTHER" id="PTHR34825">
    <property type="entry name" value="CONSERVED PROTEIN, WITH A WEAK D-GALACTARATE DEHYDRATASE/ALTRONATE HYDROLASE DOMAIN"/>
    <property type="match status" value="1"/>
</dbReference>
<proteinExistence type="predicted"/>